<dbReference type="AlphaFoldDB" id="X1HUB2"/>
<dbReference type="Pfam" id="PF17186">
    <property type="entry name" value="Lipocalin_9"/>
    <property type="match status" value="1"/>
</dbReference>
<name>X1HUB2_9ZZZZ</name>
<accession>X1HUB2</accession>
<organism evidence="1">
    <name type="scientific">marine sediment metagenome</name>
    <dbReference type="NCBI Taxonomy" id="412755"/>
    <lineage>
        <taxon>unclassified sequences</taxon>
        <taxon>metagenomes</taxon>
        <taxon>ecological metagenomes</taxon>
    </lineage>
</organism>
<dbReference type="Gene3D" id="2.40.370.10">
    <property type="entry name" value="AttH-like domain"/>
    <property type="match status" value="1"/>
</dbReference>
<feature type="non-terminal residue" evidence="1">
    <location>
        <position position="60"/>
    </location>
</feature>
<protein>
    <submittedName>
        <fullName evidence="1">Uncharacterized protein</fullName>
    </submittedName>
</protein>
<dbReference type="EMBL" id="BARU01015999">
    <property type="protein sequence ID" value="GAH57414.1"/>
    <property type="molecule type" value="Genomic_DNA"/>
</dbReference>
<reference evidence="1" key="1">
    <citation type="journal article" date="2014" name="Front. Microbiol.">
        <title>High frequency of phylogenetically diverse reductive dehalogenase-homologous genes in deep subseafloor sedimentary metagenomes.</title>
        <authorList>
            <person name="Kawai M."/>
            <person name="Futagami T."/>
            <person name="Toyoda A."/>
            <person name="Takaki Y."/>
            <person name="Nishi S."/>
            <person name="Hori S."/>
            <person name="Arai W."/>
            <person name="Tsubouchi T."/>
            <person name="Morono Y."/>
            <person name="Uchiyama I."/>
            <person name="Ito T."/>
            <person name="Fujiyama A."/>
            <person name="Inagaki F."/>
            <person name="Takami H."/>
        </authorList>
    </citation>
    <scope>NUCLEOTIDE SEQUENCE</scope>
    <source>
        <strain evidence="1">Expedition CK06-06</strain>
    </source>
</reference>
<dbReference type="InterPro" id="IPR023374">
    <property type="entry name" value="AttH-like_dom_sf"/>
</dbReference>
<sequence length="60" mass="6411">DGITMTPKSTVAIAGHKLPVSWRVDIPALSIGIETTPLNPKSWMATSVPYWEGPISFTGS</sequence>
<proteinExistence type="predicted"/>
<feature type="non-terminal residue" evidence="1">
    <location>
        <position position="1"/>
    </location>
</feature>
<dbReference type="PANTHER" id="PTHR38591:SF1">
    <property type="entry name" value="BLL1000 PROTEIN"/>
    <property type="match status" value="1"/>
</dbReference>
<gene>
    <name evidence="1" type="ORF">S03H2_27043</name>
</gene>
<dbReference type="PANTHER" id="PTHR38591">
    <property type="entry name" value="HYDROLASE"/>
    <property type="match status" value="1"/>
</dbReference>
<evidence type="ECO:0000313" key="1">
    <source>
        <dbReference type="EMBL" id="GAH57414.1"/>
    </source>
</evidence>
<dbReference type="SUPFAM" id="SSF159245">
    <property type="entry name" value="AttH-like"/>
    <property type="match status" value="1"/>
</dbReference>
<comment type="caution">
    <text evidence="1">The sequence shown here is derived from an EMBL/GenBank/DDBJ whole genome shotgun (WGS) entry which is preliminary data.</text>
</comment>